<evidence type="ECO:0000256" key="3">
    <source>
        <dbReference type="SAM" id="SignalP"/>
    </source>
</evidence>
<accession>A0A232FBQ2</accession>
<feature type="chain" id="PRO_5013325604" description="SEA domain-containing protein" evidence="3">
    <location>
        <begin position="24"/>
        <end position="306"/>
    </location>
</feature>
<keyword evidence="2" id="KW-1133">Transmembrane helix</keyword>
<reference evidence="4 5" key="1">
    <citation type="journal article" date="2017" name="Curr. Biol.">
        <title>The Evolution of Venom by Co-option of Single-Copy Genes.</title>
        <authorList>
            <person name="Martinson E.O."/>
            <person name="Mrinalini"/>
            <person name="Kelkar Y.D."/>
            <person name="Chang C.H."/>
            <person name="Werren J.H."/>
        </authorList>
    </citation>
    <scope>NUCLEOTIDE SEQUENCE [LARGE SCALE GENOMIC DNA]</scope>
    <source>
        <strain evidence="4 5">Alberta</strain>
        <tissue evidence="4">Whole body</tissue>
    </source>
</reference>
<evidence type="ECO:0000313" key="4">
    <source>
        <dbReference type="EMBL" id="OXU28266.1"/>
    </source>
</evidence>
<keyword evidence="2" id="KW-0472">Membrane</keyword>
<proteinExistence type="predicted"/>
<sequence length="306" mass="32749">MFRKVVHSSIVLLLVSVKLSVDGLVNEADVAAKRDALITQPVNVTTAAPVLSEHGQDISDAVKKTNTSSDELHVQAATKDNKTNPLQDKPLITNQTDSTLLYNTTANLDDEGKVDQVHPLQSVIKSDGNNNATNSSVSTTLKPTTKIGNDPSNSENAETTESDEETTLSPETTTNKKTTVSVASTSESVTESIGTSKSSTASTSQSTAVTDPETATVTSPVESSTAGKTTEDPKVEPTQAKDPGMSSGIIALVMAIVFAVVVIIVYVGLLLWRRYLEFRYGNRELLVNDLEFDTNDLRHFEVKAPL</sequence>
<keyword evidence="3" id="KW-0732">Signal</keyword>
<keyword evidence="5" id="KW-1185">Reference proteome</keyword>
<dbReference type="AlphaFoldDB" id="A0A232FBQ2"/>
<feature type="region of interest" description="Disordered" evidence="1">
    <location>
        <begin position="123"/>
        <end position="243"/>
    </location>
</feature>
<feature type="compositionally biased region" description="Low complexity" evidence="1">
    <location>
        <begin position="167"/>
        <end position="210"/>
    </location>
</feature>
<organism evidence="4 5">
    <name type="scientific">Trichomalopsis sarcophagae</name>
    <dbReference type="NCBI Taxonomy" id="543379"/>
    <lineage>
        <taxon>Eukaryota</taxon>
        <taxon>Metazoa</taxon>
        <taxon>Ecdysozoa</taxon>
        <taxon>Arthropoda</taxon>
        <taxon>Hexapoda</taxon>
        <taxon>Insecta</taxon>
        <taxon>Pterygota</taxon>
        <taxon>Neoptera</taxon>
        <taxon>Endopterygota</taxon>
        <taxon>Hymenoptera</taxon>
        <taxon>Apocrita</taxon>
        <taxon>Proctotrupomorpha</taxon>
        <taxon>Chalcidoidea</taxon>
        <taxon>Pteromalidae</taxon>
        <taxon>Pteromalinae</taxon>
        <taxon>Trichomalopsis</taxon>
    </lineage>
</organism>
<evidence type="ECO:0000256" key="2">
    <source>
        <dbReference type="SAM" id="Phobius"/>
    </source>
</evidence>
<feature type="compositionally biased region" description="Polar residues" evidence="1">
    <location>
        <begin position="141"/>
        <end position="151"/>
    </location>
</feature>
<evidence type="ECO:0000256" key="1">
    <source>
        <dbReference type="SAM" id="MobiDB-lite"/>
    </source>
</evidence>
<dbReference type="STRING" id="543379.A0A232FBQ2"/>
<gene>
    <name evidence="4" type="ORF">TSAR_010957</name>
</gene>
<evidence type="ECO:0008006" key="6">
    <source>
        <dbReference type="Google" id="ProtNLM"/>
    </source>
</evidence>
<dbReference type="EMBL" id="NNAY01000456">
    <property type="protein sequence ID" value="OXU28266.1"/>
    <property type="molecule type" value="Genomic_DNA"/>
</dbReference>
<feature type="transmembrane region" description="Helical" evidence="2">
    <location>
        <begin position="249"/>
        <end position="272"/>
    </location>
</feature>
<feature type="signal peptide" evidence="3">
    <location>
        <begin position="1"/>
        <end position="23"/>
    </location>
</feature>
<comment type="caution">
    <text evidence="4">The sequence shown here is derived from an EMBL/GenBank/DDBJ whole genome shotgun (WGS) entry which is preliminary data.</text>
</comment>
<name>A0A232FBQ2_9HYME</name>
<dbReference type="Proteomes" id="UP000215335">
    <property type="component" value="Unassembled WGS sequence"/>
</dbReference>
<dbReference type="OrthoDB" id="8197303at2759"/>
<evidence type="ECO:0000313" key="5">
    <source>
        <dbReference type="Proteomes" id="UP000215335"/>
    </source>
</evidence>
<feature type="compositionally biased region" description="Polar residues" evidence="1">
    <location>
        <begin position="213"/>
        <end position="228"/>
    </location>
</feature>
<protein>
    <recommendedName>
        <fullName evidence="6">SEA domain-containing protein</fullName>
    </recommendedName>
</protein>
<keyword evidence="2" id="KW-0812">Transmembrane</keyword>
<feature type="compositionally biased region" description="Low complexity" evidence="1">
    <location>
        <begin position="129"/>
        <end position="140"/>
    </location>
</feature>